<dbReference type="SUPFAM" id="SSF53474">
    <property type="entry name" value="alpha/beta-Hydrolases"/>
    <property type="match status" value="1"/>
</dbReference>
<dbReference type="HOGENOM" id="CLU_043142_2_0_11"/>
<gene>
    <name evidence="1" type="ORF">HMPREF0970_01400</name>
</gene>
<dbReference type="RefSeq" id="WP_004565408.1">
    <property type="nucleotide sequence ID" value="NZ_GG753640.1"/>
</dbReference>
<dbReference type="AlphaFoldDB" id="D4TZL9"/>
<reference evidence="1 2" key="1">
    <citation type="submission" date="2009-10" db="EMBL/GenBank/DDBJ databases">
        <authorList>
            <person name="Weinstock G."/>
            <person name="Sodergren E."/>
            <person name="Clifton S."/>
            <person name="Fulton L."/>
            <person name="Fulton B."/>
            <person name="Courtney L."/>
            <person name="Fronick C."/>
            <person name="Harrison M."/>
            <person name="Strong C."/>
            <person name="Farmer C."/>
            <person name="Delahaunty K."/>
            <person name="Markovic C."/>
            <person name="Hall O."/>
            <person name="Minx P."/>
            <person name="Tomlinson C."/>
            <person name="Mitreva M."/>
            <person name="Nelson J."/>
            <person name="Hou S."/>
            <person name="Wollam A."/>
            <person name="Pepin K.H."/>
            <person name="Johnson M."/>
            <person name="Bhonagiri V."/>
            <person name="Nash W.E."/>
            <person name="Warren W."/>
            <person name="Chinwalla A."/>
            <person name="Mardis E.R."/>
            <person name="Wilson R.K."/>
        </authorList>
    </citation>
    <scope>NUCLEOTIDE SEQUENCE [LARGE SCALE GENOMIC DNA]</scope>
    <source>
        <strain evidence="1 2">F0309</strain>
    </source>
</reference>
<dbReference type="InterPro" id="IPR024499">
    <property type="entry name" value="Mbeg1-like"/>
</dbReference>
<comment type="caution">
    <text evidence="1">The sequence shown here is derived from an EMBL/GenBank/DDBJ whole genome shotgun (WGS) entry which is preliminary data.</text>
</comment>
<accession>D4TZL9</accession>
<dbReference type="Proteomes" id="UP000003150">
    <property type="component" value="Unassembled WGS sequence"/>
</dbReference>
<organism evidence="1 2">
    <name type="scientific">Schaalia odontolytica F0309</name>
    <dbReference type="NCBI Taxonomy" id="649742"/>
    <lineage>
        <taxon>Bacteria</taxon>
        <taxon>Bacillati</taxon>
        <taxon>Actinomycetota</taxon>
        <taxon>Actinomycetes</taxon>
        <taxon>Actinomycetales</taxon>
        <taxon>Actinomycetaceae</taxon>
        <taxon>Schaalia</taxon>
    </lineage>
</organism>
<dbReference type="Gene3D" id="3.40.50.1820">
    <property type="entry name" value="alpha/beta hydrolase"/>
    <property type="match status" value="1"/>
</dbReference>
<protein>
    <recommendedName>
        <fullName evidence="3">DUF2974 domain-containing protein</fullName>
    </recommendedName>
</protein>
<dbReference type="EMBL" id="ACYT02000042">
    <property type="protein sequence ID" value="EFF79676.1"/>
    <property type="molecule type" value="Genomic_DNA"/>
</dbReference>
<evidence type="ECO:0000313" key="2">
    <source>
        <dbReference type="Proteomes" id="UP000003150"/>
    </source>
</evidence>
<proteinExistence type="predicted"/>
<dbReference type="Pfam" id="PF11187">
    <property type="entry name" value="Mbeg1-like"/>
    <property type="match status" value="1"/>
</dbReference>
<evidence type="ECO:0000313" key="1">
    <source>
        <dbReference type="EMBL" id="EFF79676.1"/>
    </source>
</evidence>
<dbReference type="InterPro" id="IPR029058">
    <property type="entry name" value="AB_hydrolase_fold"/>
</dbReference>
<name>D4TZL9_9ACTO</name>
<evidence type="ECO:0008006" key="3">
    <source>
        <dbReference type="Google" id="ProtNLM"/>
    </source>
</evidence>
<sequence length="318" mass="34269">MTTVIEHARDARTPLRADISPADALVLSCLVYVDFHALPGPRSPRGCLLREVAQASSIPSLYRYSLASHADRPLLESAGASARFGGLRVRDAVTRLTSQPLAQFGAVTFVDEAGATYVVLRGTDASAVGWAEDARFGLDFPTDSQLWAANYLAFAAARANGPLTVVGHSKGANLALYAAAATTPPALKHVYAFDPVGFPASVIDDGFFLGIDGRMRVYVTAGSWVSPLLPLPTPATVVTSSWPGPLSHNPYAWRSQGSTLAPDHRRQSRSGLILRDILAAVLRARPMRIDTNYQHRHSRWTPGPFHTHVGPFPRTLTL</sequence>